<keyword evidence="1" id="KW-0645">Protease</keyword>
<evidence type="ECO:0000313" key="1">
    <source>
        <dbReference type="EMBL" id="VFK38902.1"/>
    </source>
</evidence>
<dbReference type="AlphaFoldDB" id="A0A450YBI6"/>
<reference evidence="1" key="1">
    <citation type="submission" date="2019-02" db="EMBL/GenBank/DDBJ databases">
        <authorList>
            <person name="Gruber-Vodicka R. H."/>
            <person name="Seah K. B. B."/>
        </authorList>
    </citation>
    <scope>NUCLEOTIDE SEQUENCE</scope>
    <source>
        <strain evidence="2">BECK_S1320</strain>
        <strain evidence="1">BECK_S1321</strain>
    </source>
</reference>
<gene>
    <name evidence="2" type="ORF">BECKSD772E_GA0070983_102311</name>
    <name evidence="1" type="ORF">BECKSD772F_GA0070984_103011</name>
</gene>
<keyword evidence="1" id="KW-0378">Hydrolase</keyword>
<dbReference type="EMBL" id="CAADFR010000030">
    <property type="protein sequence ID" value="VFK38902.1"/>
    <property type="molecule type" value="Genomic_DNA"/>
</dbReference>
<name>A0A450YBI6_9GAMM</name>
<protein>
    <submittedName>
        <fullName evidence="1">Clan AA aspartic protease, AF_0612 family</fullName>
    </submittedName>
</protein>
<dbReference type="Gene3D" id="2.40.70.10">
    <property type="entry name" value="Acid Proteases"/>
    <property type="match status" value="1"/>
</dbReference>
<sequence>MGLVYVDIRLSNPRHTELKPLAINALVDTGAVTLCIPEQIMVQLGLEEIEKREVTTADGKQRPVPYVGPIQVKFENRTCFTGALVLGDSVLLGAVPMEDMDLVVSARMQQVTVNPQSPNIPSALVKSVV</sequence>
<dbReference type="GO" id="GO:0008233">
    <property type="term" value="F:peptidase activity"/>
    <property type="evidence" value="ECO:0007669"/>
    <property type="project" value="UniProtKB-KW"/>
</dbReference>
<dbReference type="NCBIfam" id="TIGR03698">
    <property type="entry name" value="clan_AA_DTGF"/>
    <property type="match status" value="1"/>
</dbReference>
<dbReference type="Pfam" id="PF13650">
    <property type="entry name" value="Asp_protease_2"/>
    <property type="match status" value="1"/>
</dbReference>
<dbReference type="InterPro" id="IPR021109">
    <property type="entry name" value="Peptidase_aspartic_dom_sf"/>
</dbReference>
<accession>A0A450YBI6</accession>
<dbReference type="GO" id="GO:0006508">
    <property type="term" value="P:proteolysis"/>
    <property type="evidence" value="ECO:0007669"/>
    <property type="project" value="UniProtKB-KW"/>
</dbReference>
<dbReference type="EMBL" id="CAADFU010000023">
    <property type="protein sequence ID" value="VFK43188.1"/>
    <property type="molecule type" value="Genomic_DNA"/>
</dbReference>
<organism evidence="1">
    <name type="scientific">Candidatus Kentrum sp. SD</name>
    <dbReference type="NCBI Taxonomy" id="2126332"/>
    <lineage>
        <taxon>Bacteria</taxon>
        <taxon>Pseudomonadati</taxon>
        <taxon>Pseudomonadota</taxon>
        <taxon>Gammaproteobacteria</taxon>
        <taxon>Candidatus Kentrum</taxon>
    </lineage>
</organism>
<proteinExistence type="predicted"/>
<dbReference type="InterPro" id="IPR022274">
    <property type="entry name" value="Peptidase_asp_AF0612"/>
</dbReference>
<evidence type="ECO:0000313" key="2">
    <source>
        <dbReference type="EMBL" id="VFK43188.1"/>
    </source>
</evidence>